<dbReference type="Pfam" id="PF00400">
    <property type="entry name" value="WD40"/>
    <property type="match status" value="2"/>
</dbReference>
<dbReference type="Pfam" id="PF07569">
    <property type="entry name" value="Hira"/>
    <property type="match status" value="1"/>
</dbReference>
<dbReference type="PROSITE" id="PS50082">
    <property type="entry name" value="WD_REPEATS_2"/>
    <property type="match status" value="2"/>
</dbReference>
<dbReference type="PROSITE" id="PS50294">
    <property type="entry name" value="WD_REPEATS_REGION"/>
    <property type="match status" value="2"/>
</dbReference>
<evidence type="ECO:0000313" key="14">
    <source>
        <dbReference type="EMBL" id="UYV80599.1"/>
    </source>
</evidence>
<dbReference type="InterPro" id="IPR036322">
    <property type="entry name" value="WD40_repeat_dom_sf"/>
</dbReference>
<comment type="similarity">
    <text evidence="2 10">Belongs to the WD repeat HIR1 family.</text>
</comment>
<evidence type="ECO:0000256" key="10">
    <source>
        <dbReference type="RuleBase" id="RU364014"/>
    </source>
</evidence>
<keyword evidence="4 10" id="KW-0677">Repeat</keyword>
<protein>
    <recommendedName>
        <fullName evidence="10">Protein HIRA</fullName>
    </recommendedName>
</protein>
<dbReference type="Gene3D" id="2.130.10.10">
    <property type="entry name" value="YVTN repeat-like/Quinoprotein amine dehydrogenase"/>
    <property type="match status" value="2"/>
</dbReference>
<evidence type="ECO:0000256" key="4">
    <source>
        <dbReference type="ARBA" id="ARBA00022737"/>
    </source>
</evidence>
<dbReference type="CDD" id="cd00200">
    <property type="entry name" value="WD40"/>
    <property type="match status" value="1"/>
</dbReference>
<evidence type="ECO:0000256" key="6">
    <source>
        <dbReference type="ARBA" id="ARBA00023015"/>
    </source>
</evidence>
<evidence type="ECO:0000259" key="12">
    <source>
        <dbReference type="Pfam" id="PF07569"/>
    </source>
</evidence>
<keyword evidence="6 10" id="KW-0805">Transcription regulation</keyword>
<keyword evidence="3 9" id="KW-0853">WD repeat</keyword>
<keyword evidence="10" id="KW-0678">Repressor</keyword>
<feature type="domain" description="CAF1B/HIR1 beta-propeller" evidence="13">
    <location>
        <begin position="1"/>
        <end position="202"/>
    </location>
</feature>
<keyword evidence="8 10" id="KW-0539">Nucleus</keyword>
<evidence type="ECO:0000259" key="13">
    <source>
        <dbReference type="Pfam" id="PF24105"/>
    </source>
</evidence>
<feature type="region of interest" description="Disordered" evidence="11">
    <location>
        <begin position="515"/>
        <end position="541"/>
    </location>
</feature>
<feature type="domain" description="Protein HIRA-like C-terminal" evidence="12">
    <location>
        <begin position="625"/>
        <end position="803"/>
    </location>
</feature>
<evidence type="ECO:0000256" key="8">
    <source>
        <dbReference type="ARBA" id="ARBA00023242"/>
    </source>
</evidence>
<dbReference type="InterPro" id="IPR011494">
    <property type="entry name" value="HIRA-like_C"/>
</dbReference>
<keyword evidence="5 10" id="KW-0156">Chromatin regulator</keyword>
<sequence>MKHLKPSWVSHEGKPIFSVDIHPDGTRFATGGMGPNIGMLAIWNMAPLLNEEYEKNGNIPKLLFQIDQGCVNVVRWSHSGMYLATGEDDHVTIWQKSDRPGDAVFGSNGVNVENWKSISCLRGHTGDVLDLAWSHCDNLLATGSIDNSIFIWNTQKWQEITAILRGHTSMVKGVAWDPMGQYLASQSDDKSLRVWRTKDWQVEVVLTEPFANCTNLTHILRPGWSPDGLHLVAANAMDNSSFTAKIVERDGWKTDKDFMGHLQPITCVRFNPNMLSNAKNEHFYCCAIGSNDRSISIWLSNLKRPRVVMENFLTNSILDISWNQQGSQMIACSYDGSIACMNFPEEELGRAITDEGKYYGKNVVNNLAASSDLIDGRELLKLQQQQQEEEALQTSTAEIKSFNSSRPPSQMKGAINMQKETPMKDGRRRITPFSIPTDKNNGSNYKSDISMPLKSVANCQITSPQISNQVDQKNSPKPAIIDVGTQENLLQASATSDGPTAASALVKRKLDQLQGKQKLPRTLNSTTPHSDDSEDSSNVHLPAPRIHQTSCLHLSGIEYRALEIENGILLQPSVQVHRLRCVDSASGTTLWEIVFSSRISLVDSSSSQIAVCCEDGTLSLVSPRGGRLKPPIVLMGQASFLSCYNHLVLVATTHAVLSLWDFKNNISIIKNVSILPILQRSSNCQVRSLRLTQKGLPIITLSTGNVYTYDNQLSAWIQVGSDLLSSKIQSLTDSCDPLTIAQSQSKTDNEMTLPCNLSFLESQMALTEALGLQKEFHYWFTSLVRSLVKKDMELRIRDICSDLLGSTDYWSPQILGLKKHELLKEVLQIIASNVKLQNLYMEYKNKLEQL</sequence>
<evidence type="ECO:0000256" key="1">
    <source>
        <dbReference type="ARBA" id="ARBA00004123"/>
    </source>
</evidence>
<gene>
    <name evidence="14" type="ORF">LAZ67_19000908</name>
</gene>
<evidence type="ECO:0000256" key="3">
    <source>
        <dbReference type="ARBA" id="ARBA00022574"/>
    </source>
</evidence>
<feature type="repeat" description="WD" evidence="9">
    <location>
        <begin position="164"/>
        <end position="195"/>
    </location>
</feature>
<evidence type="ECO:0000313" key="15">
    <source>
        <dbReference type="Proteomes" id="UP001235939"/>
    </source>
</evidence>
<accession>A0ABY6LIY1</accession>
<keyword evidence="15" id="KW-1185">Reference proteome</keyword>
<dbReference type="InterPro" id="IPR055410">
    <property type="entry name" value="Beta-prop_CAF1B_HIR1"/>
</dbReference>
<comment type="subcellular location">
    <subcellularLocation>
        <location evidence="1 10">Nucleus</location>
    </subcellularLocation>
</comment>
<evidence type="ECO:0000256" key="7">
    <source>
        <dbReference type="ARBA" id="ARBA00023163"/>
    </source>
</evidence>
<dbReference type="InterPro" id="IPR015943">
    <property type="entry name" value="WD40/YVTN_repeat-like_dom_sf"/>
</dbReference>
<dbReference type="Pfam" id="PF24105">
    <property type="entry name" value="Beta-prop_CAF1B_HIR1"/>
    <property type="match status" value="1"/>
</dbReference>
<dbReference type="InterPro" id="IPR001680">
    <property type="entry name" value="WD40_rpt"/>
</dbReference>
<evidence type="ECO:0000256" key="11">
    <source>
        <dbReference type="SAM" id="MobiDB-lite"/>
    </source>
</evidence>
<dbReference type="EMBL" id="CP092881">
    <property type="protein sequence ID" value="UYV80599.1"/>
    <property type="molecule type" value="Genomic_DNA"/>
</dbReference>
<evidence type="ECO:0000256" key="9">
    <source>
        <dbReference type="PROSITE-ProRule" id="PRU00221"/>
    </source>
</evidence>
<dbReference type="InterPro" id="IPR031120">
    <property type="entry name" value="HIR1-like"/>
</dbReference>
<feature type="repeat" description="WD" evidence="9">
    <location>
        <begin position="121"/>
        <end position="162"/>
    </location>
</feature>
<name>A0ABY6LIY1_9ARAC</name>
<reference evidence="14 15" key="1">
    <citation type="submission" date="2022-01" db="EMBL/GenBank/DDBJ databases">
        <title>A chromosomal length assembly of Cordylochernes scorpioides.</title>
        <authorList>
            <person name="Zeh D."/>
            <person name="Zeh J."/>
        </authorList>
    </citation>
    <scope>NUCLEOTIDE SEQUENCE [LARGE SCALE GENOMIC DNA]</scope>
    <source>
        <strain evidence="14">IN4F17</strain>
        <tissue evidence="14">Whole Body</tissue>
    </source>
</reference>
<dbReference type="SMART" id="SM00320">
    <property type="entry name" value="WD40"/>
    <property type="match status" value="7"/>
</dbReference>
<evidence type="ECO:0000256" key="2">
    <source>
        <dbReference type="ARBA" id="ARBA00007306"/>
    </source>
</evidence>
<proteinExistence type="inferred from homology"/>
<comment type="function">
    <text evidence="10">Required for replication-independent chromatin assembly and for the periodic repression of histone gene transcription during the cell cycle.</text>
</comment>
<dbReference type="PANTHER" id="PTHR13831">
    <property type="entry name" value="MEMBER OF THE HIR1 FAMILY OF WD-REPEAT PROTEINS"/>
    <property type="match status" value="1"/>
</dbReference>
<dbReference type="SUPFAM" id="SSF50978">
    <property type="entry name" value="WD40 repeat-like"/>
    <property type="match status" value="2"/>
</dbReference>
<dbReference type="PANTHER" id="PTHR13831:SF0">
    <property type="entry name" value="PROTEIN HIRA"/>
    <property type="match status" value="1"/>
</dbReference>
<evidence type="ECO:0000256" key="5">
    <source>
        <dbReference type="ARBA" id="ARBA00022853"/>
    </source>
</evidence>
<keyword evidence="7 10" id="KW-0804">Transcription</keyword>
<dbReference type="Proteomes" id="UP001235939">
    <property type="component" value="Chromosome 19"/>
</dbReference>
<feature type="compositionally biased region" description="Polar residues" evidence="11">
    <location>
        <begin position="437"/>
        <end position="447"/>
    </location>
</feature>
<organism evidence="14 15">
    <name type="scientific">Cordylochernes scorpioides</name>
    <dbReference type="NCBI Taxonomy" id="51811"/>
    <lineage>
        <taxon>Eukaryota</taxon>
        <taxon>Metazoa</taxon>
        <taxon>Ecdysozoa</taxon>
        <taxon>Arthropoda</taxon>
        <taxon>Chelicerata</taxon>
        <taxon>Arachnida</taxon>
        <taxon>Pseudoscorpiones</taxon>
        <taxon>Cheliferoidea</taxon>
        <taxon>Chernetidae</taxon>
        <taxon>Cordylochernes</taxon>
    </lineage>
</organism>
<feature type="region of interest" description="Disordered" evidence="11">
    <location>
        <begin position="427"/>
        <end position="449"/>
    </location>
</feature>